<evidence type="ECO:0000313" key="2">
    <source>
        <dbReference type="EMBL" id="MBD2734630.1"/>
    </source>
</evidence>
<dbReference type="PANTHER" id="PTHR36440:SF1">
    <property type="entry name" value="PUTATIVE (AFU_ORTHOLOGUE AFUA_8G07350)-RELATED"/>
    <property type="match status" value="1"/>
</dbReference>
<dbReference type="Proteomes" id="UP000637383">
    <property type="component" value="Unassembled WGS sequence"/>
</dbReference>
<name>A0ABR8K5D0_9NOSO</name>
<dbReference type="EMBL" id="JACJTU010000009">
    <property type="protein sequence ID" value="MBD2734630.1"/>
    <property type="molecule type" value="Genomic_DNA"/>
</dbReference>
<dbReference type="InterPro" id="IPR053146">
    <property type="entry name" value="QDO-like"/>
</dbReference>
<feature type="domain" description="Cupin type-2" evidence="1">
    <location>
        <begin position="44"/>
        <end position="109"/>
    </location>
</feature>
<organism evidence="2 3">
    <name type="scientific">Nostoc paludosum FACHB-159</name>
    <dbReference type="NCBI Taxonomy" id="2692908"/>
    <lineage>
        <taxon>Bacteria</taxon>
        <taxon>Bacillati</taxon>
        <taxon>Cyanobacteriota</taxon>
        <taxon>Cyanophyceae</taxon>
        <taxon>Nostocales</taxon>
        <taxon>Nostocaceae</taxon>
        <taxon>Nostoc</taxon>
    </lineage>
</organism>
<sequence>MTFNIQASLVQPGKGSTYLVLGDFYTLLAEGKDTDGKYGLVEALMQPQSTVPSHIHDGDEAHYILEGEVEYQLDEQTIIASAGTFLNIPKGQWHGFKNIGSKPVKLLMWVTPAGGEQFFAEVGHPVNLPLSEEERSLFGTVNPADIEKAIALAVTKYGLEFKLPAAENS</sequence>
<dbReference type="Pfam" id="PF07883">
    <property type="entry name" value="Cupin_2"/>
    <property type="match status" value="1"/>
</dbReference>
<dbReference type="InterPro" id="IPR014710">
    <property type="entry name" value="RmlC-like_jellyroll"/>
</dbReference>
<reference evidence="2 3" key="1">
    <citation type="journal article" date="2020" name="ISME J.">
        <title>Comparative genomics reveals insights into cyanobacterial evolution and habitat adaptation.</title>
        <authorList>
            <person name="Chen M.Y."/>
            <person name="Teng W.K."/>
            <person name="Zhao L."/>
            <person name="Hu C.X."/>
            <person name="Zhou Y.K."/>
            <person name="Han B.P."/>
            <person name="Song L.R."/>
            <person name="Shu W.S."/>
        </authorList>
    </citation>
    <scope>NUCLEOTIDE SEQUENCE [LARGE SCALE GENOMIC DNA]</scope>
    <source>
        <strain evidence="2 3">FACHB-159</strain>
    </source>
</reference>
<dbReference type="PANTHER" id="PTHR36440">
    <property type="entry name" value="PUTATIVE (AFU_ORTHOLOGUE AFUA_8G07350)-RELATED"/>
    <property type="match status" value="1"/>
</dbReference>
<accession>A0ABR8K5D0</accession>
<proteinExistence type="predicted"/>
<comment type="caution">
    <text evidence="2">The sequence shown here is derived from an EMBL/GenBank/DDBJ whole genome shotgun (WGS) entry which is preliminary data.</text>
</comment>
<keyword evidence="3" id="KW-1185">Reference proteome</keyword>
<evidence type="ECO:0000259" key="1">
    <source>
        <dbReference type="Pfam" id="PF07883"/>
    </source>
</evidence>
<evidence type="ECO:0000313" key="3">
    <source>
        <dbReference type="Proteomes" id="UP000637383"/>
    </source>
</evidence>
<dbReference type="InterPro" id="IPR013096">
    <property type="entry name" value="Cupin_2"/>
</dbReference>
<gene>
    <name evidence="2" type="ORF">H6H03_12030</name>
</gene>
<dbReference type="RefSeq" id="WP_190955328.1">
    <property type="nucleotide sequence ID" value="NZ_JACJTU010000009.1"/>
</dbReference>
<protein>
    <submittedName>
        <fullName evidence="2">Cupin domain-containing protein</fullName>
    </submittedName>
</protein>
<dbReference type="Gene3D" id="2.60.120.10">
    <property type="entry name" value="Jelly Rolls"/>
    <property type="match status" value="1"/>
</dbReference>
<dbReference type="SUPFAM" id="SSF51182">
    <property type="entry name" value="RmlC-like cupins"/>
    <property type="match status" value="1"/>
</dbReference>
<dbReference type="InterPro" id="IPR011051">
    <property type="entry name" value="RmlC_Cupin_sf"/>
</dbReference>